<dbReference type="CDD" id="cd00082">
    <property type="entry name" value="HisKA"/>
    <property type="match status" value="1"/>
</dbReference>
<dbReference type="SMART" id="SM00065">
    <property type="entry name" value="GAF"/>
    <property type="match status" value="1"/>
</dbReference>
<keyword evidence="3" id="KW-0597">Phosphoprotein</keyword>
<evidence type="ECO:0000259" key="6">
    <source>
        <dbReference type="PROSITE" id="PS50109"/>
    </source>
</evidence>
<dbReference type="Pfam" id="PF02518">
    <property type="entry name" value="HATPase_c"/>
    <property type="match status" value="1"/>
</dbReference>
<comment type="catalytic activity">
    <reaction evidence="1">
        <text>ATP + protein L-histidine = ADP + protein N-phospho-L-histidine.</text>
        <dbReference type="EC" id="2.7.13.3"/>
    </reaction>
</comment>
<protein>
    <recommendedName>
        <fullName evidence="2">histidine kinase</fullName>
        <ecNumber evidence="2">2.7.13.3</ecNumber>
    </recommendedName>
</protein>
<evidence type="ECO:0000313" key="8">
    <source>
        <dbReference type="Proteomes" id="UP000178659"/>
    </source>
</evidence>
<gene>
    <name evidence="7" type="ORF">A3A77_02770</name>
</gene>
<dbReference type="SMART" id="SM00387">
    <property type="entry name" value="HATPase_c"/>
    <property type="match status" value="1"/>
</dbReference>
<dbReference type="InterPro" id="IPR003661">
    <property type="entry name" value="HisK_dim/P_dom"/>
</dbReference>
<dbReference type="PANTHER" id="PTHR45569:SF1">
    <property type="entry name" value="SENSOR PROTEIN KDPD"/>
    <property type="match status" value="1"/>
</dbReference>
<dbReference type="Gene3D" id="3.30.450.40">
    <property type="match status" value="1"/>
</dbReference>
<proteinExistence type="predicted"/>
<dbReference type="GO" id="GO:0000155">
    <property type="term" value="F:phosphorelay sensor kinase activity"/>
    <property type="evidence" value="ECO:0007669"/>
    <property type="project" value="InterPro"/>
</dbReference>
<feature type="domain" description="Histidine kinase" evidence="6">
    <location>
        <begin position="170"/>
        <end position="387"/>
    </location>
</feature>
<evidence type="ECO:0000256" key="3">
    <source>
        <dbReference type="ARBA" id="ARBA00022553"/>
    </source>
</evidence>
<dbReference type="SUPFAM" id="SSF47384">
    <property type="entry name" value="Homodimeric domain of signal transducing histidine kinase"/>
    <property type="match status" value="1"/>
</dbReference>
<sequence length="388" mass="43897">MASIIERINIAALKFLVPLTPEETYIAIVHEATRLIGAMYGSIVLEERGKLARVYSSSPIAFKTINRKFGNTYTAFKEKKVIIADISDVSHAHPELNEIGVKTSVFIPLSYRNKSIGVLTVNLDRKPRGLEENLDVLKLFGSMASLAIRKAQLNDETKKALEIRDLFISMAAHEFRTPLTTITVYLQLLKRKVEQMGDPALVRWSDELTSEAVRLNILINELLVINRIKTGELQYFLKVCSLKDIIDRAIINFSSTYQGRLLNYKDCVLEDRALVVGDFDKLLQVFTNVFENAAKYSSPETDVVVELDLQKNYFVVQVKDRGRGIPKENLARVFEEFYKGSKDPHEEGMGLGLYLSKNIVTKHRGTIDIRSRVGRGTVVYIRLPKAKA</sequence>
<evidence type="ECO:0000313" key="7">
    <source>
        <dbReference type="EMBL" id="OGY13983.1"/>
    </source>
</evidence>
<comment type="caution">
    <text evidence="7">The sequence shown here is derived from an EMBL/GenBank/DDBJ whole genome shotgun (WGS) entry which is preliminary data.</text>
</comment>
<dbReference type="FunFam" id="3.30.565.10:FF:000006">
    <property type="entry name" value="Sensor histidine kinase WalK"/>
    <property type="match status" value="1"/>
</dbReference>
<organism evidence="7 8">
    <name type="scientific">Candidatus Blackburnbacteria bacterium RIFCSPLOWO2_01_FULL_40_20</name>
    <dbReference type="NCBI Taxonomy" id="1797519"/>
    <lineage>
        <taxon>Bacteria</taxon>
        <taxon>Candidatus Blackburniibacteriota</taxon>
    </lineage>
</organism>
<dbReference type="SMART" id="SM00388">
    <property type="entry name" value="HisKA"/>
    <property type="match status" value="1"/>
</dbReference>
<dbReference type="InterPro" id="IPR003594">
    <property type="entry name" value="HATPase_dom"/>
</dbReference>
<dbReference type="Gene3D" id="3.30.565.10">
    <property type="entry name" value="Histidine kinase-like ATPase, C-terminal domain"/>
    <property type="match status" value="1"/>
</dbReference>
<dbReference type="Proteomes" id="UP000178659">
    <property type="component" value="Unassembled WGS sequence"/>
</dbReference>
<evidence type="ECO:0000256" key="4">
    <source>
        <dbReference type="ARBA" id="ARBA00022679"/>
    </source>
</evidence>
<keyword evidence="4" id="KW-0808">Transferase</keyword>
<dbReference type="InterPro" id="IPR004358">
    <property type="entry name" value="Sig_transdc_His_kin-like_C"/>
</dbReference>
<dbReference type="SUPFAM" id="SSF55874">
    <property type="entry name" value="ATPase domain of HSP90 chaperone/DNA topoisomerase II/histidine kinase"/>
    <property type="match status" value="1"/>
</dbReference>
<keyword evidence="5" id="KW-0418">Kinase</keyword>
<dbReference type="EC" id="2.7.13.3" evidence="2"/>
<dbReference type="CDD" id="cd00075">
    <property type="entry name" value="HATPase"/>
    <property type="match status" value="1"/>
</dbReference>
<dbReference type="Gene3D" id="1.10.287.130">
    <property type="match status" value="1"/>
</dbReference>
<dbReference type="SUPFAM" id="SSF55781">
    <property type="entry name" value="GAF domain-like"/>
    <property type="match status" value="1"/>
</dbReference>
<dbReference type="InterPro" id="IPR036097">
    <property type="entry name" value="HisK_dim/P_sf"/>
</dbReference>
<dbReference type="InterPro" id="IPR003018">
    <property type="entry name" value="GAF"/>
</dbReference>
<evidence type="ECO:0000256" key="2">
    <source>
        <dbReference type="ARBA" id="ARBA00012438"/>
    </source>
</evidence>
<dbReference type="AlphaFoldDB" id="A0A1G1VEV1"/>
<dbReference type="PRINTS" id="PR00344">
    <property type="entry name" value="BCTRLSENSOR"/>
</dbReference>
<name>A0A1G1VEV1_9BACT</name>
<dbReference type="PANTHER" id="PTHR45569">
    <property type="entry name" value="SENSOR PROTEIN KDPD"/>
    <property type="match status" value="1"/>
</dbReference>
<evidence type="ECO:0000256" key="1">
    <source>
        <dbReference type="ARBA" id="ARBA00000085"/>
    </source>
</evidence>
<dbReference type="PROSITE" id="PS50109">
    <property type="entry name" value="HIS_KIN"/>
    <property type="match status" value="1"/>
</dbReference>
<reference evidence="7 8" key="1">
    <citation type="journal article" date="2016" name="Nat. Commun.">
        <title>Thousands of microbial genomes shed light on interconnected biogeochemical processes in an aquifer system.</title>
        <authorList>
            <person name="Anantharaman K."/>
            <person name="Brown C.T."/>
            <person name="Hug L.A."/>
            <person name="Sharon I."/>
            <person name="Castelle C.J."/>
            <person name="Probst A.J."/>
            <person name="Thomas B.C."/>
            <person name="Singh A."/>
            <person name="Wilkins M.J."/>
            <person name="Karaoz U."/>
            <person name="Brodie E.L."/>
            <person name="Williams K.H."/>
            <person name="Hubbard S.S."/>
            <person name="Banfield J.F."/>
        </authorList>
    </citation>
    <scope>NUCLEOTIDE SEQUENCE [LARGE SCALE GENOMIC DNA]</scope>
</reference>
<dbReference type="EMBL" id="MHCC01000005">
    <property type="protein sequence ID" value="OGY13983.1"/>
    <property type="molecule type" value="Genomic_DNA"/>
</dbReference>
<dbReference type="InterPro" id="IPR029016">
    <property type="entry name" value="GAF-like_dom_sf"/>
</dbReference>
<dbReference type="Pfam" id="PF00512">
    <property type="entry name" value="HisKA"/>
    <property type="match status" value="1"/>
</dbReference>
<dbReference type="InterPro" id="IPR036890">
    <property type="entry name" value="HATPase_C_sf"/>
</dbReference>
<dbReference type="InterPro" id="IPR052023">
    <property type="entry name" value="Histidine_kinase_KdpD"/>
</dbReference>
<dbReference type="GO" id="GO:0005886">
    <property type="term" value="C:plasma membrane"/>
    <property type="evidence" value="ECO:0007669"/>
    <property type="project" value="TreeGrafter"/>
</dbReference>
<evidence type="ECO:0000256" key="5">
    <source>
        <dbReference type="ARBA" id="ARBA00022777"/>
    </source>
</evidence>
<accession>A0A1G1VEV1</accession>
<dbReference type="InterPro" id="IPR005467">
    <property type="entry name" value="His_kinase_dom"/>
</dbReference>
<dbReference type="Pfam" id="PF13185">
    <property type="entry name" value="GAF_2"/>
    <property type="match status" value="1"/>
</dbReference>